<feature type="transmembrane region" description="Helical" evidence="6">
    <location>
        <begin position="269"/>
        <end position="299"/>
    </location>
</feature>
<dbReference type="InterPro" id="IPR038766">
    <property type="entry name" value="Membrane_comp_ABC_pdt"/>
</dbReference>
<dbReference type="PANTHER" id="PTHR30287:SF1">
    <property type="entry name" value="INNER MEMBRANE PROTEIN"/>
    <property type="match status" value="1"/>
</dbReference>
<evidence type="ECO:0000256" key="5">
    <source>
        <dbReference type="ARBA" id="ARBA00023136"/>
    </source>
</evidence>
<keyword evidence="4 6" id="KW-1133">Transmembrane helix</keyword>
<dbReference type="AlphaFoldDB" id="A0A1H3L1C5"/>
<dbReference type="GO" id="GO:0005886">
    <property type="term" value="C:plasma membrane"/>
    <property type="evidence" value="ECO:0007669"/>
    <property type="project" value="UniProtKB-SubCell"/>
</dbReference>
<name>A0A1H3L1C5_9ACTN</name>
<feature type="domain" description="ABC3 transporter permease C-terminal" evidence="7">
    <location>
        <begin position="712"/>
        <end position="822"/>
    </location>
</feature>
<proteinExistence type="predicted"/>
<feature type="transmembrane region" description="Helical" evidence="6">
    <location>
        <begin position="441"/>
        <end position="465"/>
    </location>
</feature>
<dbReference type="RefSeq" id="WP_239084071.1">
    <property type="nucleotide sequence ID" value="NZ_BOND01000030.1"/>
</dbReference>
<evidence type="ECO:0000256" key="1">
    <source>
        <dbReference type="ARBA" id="ARBA00004651"/>
    </source>
</evidence>
<dbReference type="InterPro" id="IPR003838">
    <property type="entry name" value="ABC3_permease_C"/>
</dbReference>
<feature type="transmembrane region" description="Helical" evidence="6">
    <location>
        <begin position="408"/>
        <end position="435"/>
    </location>
</feature>
<feature type="transmembrane region" description="Helical" evidence="6">
    <location>
        <begin position="711"/>
        <end position="733"/>
    </location>
</feature>
<gene>
    <name evidence="8" type="ORF">SAMN05421684_0466</name>
</gene>
<evidence type="ECO:0000313" key="8">
    <source>
        <dbReference type="EMBL" id="SDY58039.1"/>
    </source>
</evidence>
<evidence type="ECO:0000256" key="3">
    <source>
        <dbReference type="ARBA" id="ARBA00022692"/>
    </source>
</evidence>
<organism evidence="8 9">
    <name type="scientific">Asanoa ishikariensis</name>
    <dbReference type="NCBI Taxonomy" id="137265"/>
    <lineage>
        <taxon>Bacteria</taxon>
        <taxon>Bacillati</taxon>
        <taxon>Actinomycetota</taxon>
        <taxon>Actinomycetes</taxon>
        <taxon>Micromonosporales</taxon>
        <taxon>Micromonosporaceae</taxon>
        <taxon>Asanoa</taxon>
    </lineage>
</organism>
<dbReference type="EMBL" id="FNQB01000001">
    <property type="protein sequence ID" value="SDY58039.1"/>
    <property type="molecule type" value="Genomic_DNA"/>
</dbReference>
<keyword evidence="2" id="KW-1003">Cell membrane</keyword>
<reference evidence="9" key="1">
    <citation type="submission" date="2016-10" db="EMBL/GenBank/DDBJ databases">
        <authorList>
            <person name="Varghese N."/>
            <person name="Submissions S."/>
        </authorList>
    </citation>
    <scope>NUCLEOTIDE SEQUENCE [LARGE SCALE GENOMIC DNA]</scope>
    <source>
        <strain evidence="9">DSM 44718</strain>
    </source>
</reference>
<keyword evidence="5 6" id="KW-0472">Membrane</keyword>
<dbReference type="Proteomes" id="UP000199632">
    <property type="component" value="Unassembled WGS sequence"/>
</dbReference>
<dbReference type="PANTHER" id="PTHR30287">
    <property type="entry name" value="MEMBRANE COMPONENT OF PREDICTED ABC SUPERFAMILY METABOLITE UPTAKE TRANSPORTER"/>
    <property type="match status" value="1"/>
</dbReference>
<comment type="subcellular location">
    <subcellularLocation>
        <location evidence="1">Cell membrane</location>
        <topology evidence="1">Multi-pass membrane protein</topology>
    </subcellularLocation>
</comment>
<dbReference type="STRING" id="137265.SAMN05421684_0466"/>
<evidence type="ECO:0000256" key="2">
    <source>
        <dbReference type="ARBA" id="ARBA00022475"/>
    </source>
</evidence>
<feature type="transmembrane region" description="Helical" evidence="6">
    <location>
        <begin position="361"/>
        <end position="387"/>
    </location>
</feature>
<evidence type="ECO:0000256" key="4">
    <source>
        <dbReference type="ARBA" id="ARBA00022989"/>
    </source>
</evidence>
<sequence>MISSPIPRLAVGTLSRHKGVYVGTFVAAVLAIALLAAGGTLLFSVLTAKPTADRFAAADVVVSGARSVQASSVKSKKEGKTKTKTKSERLTGAGVLPVDLAAKLAALPGVAAAVPDAAFPVAVTVDGHLVLGADGAPVIGHGWASAALAPFTLRDGAAPERDSVVVDADLAGRAGLSVGDALTVTTKTGEHQVTVAGVAAQHLAGQGALFVSDGAVAAVSGLTGPTAVAVRTADVAAFEAEAAPLVGDAAMWTGVDRVRADLPGALPDYIGAISVFGILLGVTAFAAVFVLVGTVALAVRQRLRELALLRAVGATPGQLRRLVGVEAVLLGLLSAVPALPLGMLIAHLIAGRFRDLGVVPAQFVVVLSPVVLLLAAVGGLVLTFVAARVAARRAARIAPAQALTESALAPAGGGVLRTVIAVLTAGGAVGVLGFVPLGGNLGLGMSFVASALLVCAVAAAAPVLVRPLTAAAGRLARLGGASAWLAGSNSRAQARRVAAVAVPLVLLFGITATMLLSGKLSENVVAQESAARNAAATVRVGDPAGLSPAAARSLATTPGVTGSATTIPTRAILVTGGKPEDYPAQGLATTGTPVLDLVVRNGELSGDGTFAASATLTKAQQWTVGDDVQIWLADGVPTTLRLSAVYERARGFGDLVLPAALVAAHDPRGLVSTVYLHTDDPAVANRIRATWPAATTPPAGDASTQKAAWELMVTIALVFTAVAVVNTFAIATVGRRNEYATLRLTGATVVQIRRMATMEAGIAIAVALFWGVLVTSIVLGAFGLAQDGGLHLIVDPLRYAGLVGTVLALGLVAGAVPIRAVVRGRQIPATAERG</sequence>
<feature type="transmembrane region" description="Helical" evidence="6">
    <location>
        <begin position="327"/>
        <end position="349"/>
    </location>
</feature>
<evidence type="ECO:0000313" key="9">
    <source>
        <dbReference type="Proteomes" id="UP000199632"/>
    </source>
</evidence>
<feature type="domain" description="ABC3 transporter permease C-terminal" evidence="7">
    <location>
        <begin position="278"/>
        <end position="399"/>
    </location>
</feature>
<keyword evidence="9" id="KW-1185">Reference proteome</keyword>
<protein>
    <submittedName>
        <fullName evidence="8">Putative ABC transport system permease protein</fullName>
    </submittedName>
</protein>
<keyword evidence="3 6" id="KW-0812">Transmembrane</keyword>
<dbReference type="Pfam" id="PF02687">
    <property type="entry name" value="FtsX"/>
    <property type="match status" value="2"/>
</dbReference>
<feature type="transmembrane region" description="Helical" evidence="6">
    <location>
        <begin position="762"/>
        <end position="785"/>
    </location>
</feature>
<feature type="transmembrane region" description="Helical" evidence="6">
    <location>
        <begin position="797"/>
        <end position="818"/>
    </location>
</feature>
<accession>A0A1H3L1C5</accession>
<evidence type="ECO:0000259" key="7">
    <source>
        <dbReference type="Pfam" id="PF02687"/>
    </source>
</evidence>
<evidence type="ECO:0000256" key="6">
    <source>
        <dbReference type="SAM" id="Phobius"/>
    </source>
</evidence>
<feature type="transmembrane region" description="Helical" evidence="6">
    <location>
        <begin position="20"/>
        <end position="46"/>
    </location>
</feature>
<feature type="transmembrane region" description="Helical" evidence="6">
    <location>
        <begin position="497"/>
        <end position="516"/>
    </location>
</feature>